<keyword evidence="1" id="KW-0812">Transmembrane</keyword>
<keyword evidence="3" id="KW-1185">Reference proteome</keyword>
<gene>
    <name evidence="2" type="ORF">SD1D_0355</name>
</gene>
<name>A0A0K8J3L2_9FIRM</name>
<keyword evidence="1" id="KW-0472">Membrane</keyword>
<dbReference type="SUPFAM" id="SSF53335">
    <property type="entry name" value="S-adenosyl-L-methionine-dependent methyltransferases"/>
    <property type="match status" value="1"/>
</dbReference>
<dbReference type="RefSeq" id="WP_058257331.1">
    <property type="nucleotide sequence ID" value="NZ_LN879430.1"/>
</dbReference>
<dbReference type="KEGG" id="hsd:SD1D_0355"/>
<proteinExistence type="predicted"/>
<feature type="transmembrane region" description="Helical" evidence="1">
    <location>
        <begin position="37"/>
        <end position="55"/>
    </location>
</feature>
<evidence type="ECO:0000313" key="3">
    <source>
        <dbReference type="Proteomes" id="UP000196053"/>
    </source>
</evidence>
<sequence length="344" mass="39116">MNKNYVKVSKNSILQYREDYDVLVCSLRSSRIKAKQLAILELFLVLSQIGCLFIINGPLGDIKGIISFFINKKKRNLLHSLLKNVGYCDKFYILDFDNPDANSTPELVSVNKLMWKGIPFSVHKYYEQDRAIYKKHSSHNRDFFIYGNDGLIKKVKGYRGDGSDTGRRALPVEDSRLMVNLCVPYKAKTLMDPFAGSGGILHEARYIAPHLTLISVDIDPVLEPGLKKYADKHYAMDASDVILEDTVIDAIVTEVPFSPAATDSVIKVFEHLSKCLSYNGRIVFMCQVEQYEELKLCMKDLQLCPLIEKPVNRKGTDVVISAWYKRKEKVGKLQGFHEAVSKIY</sequence>
<reference evidence="3" key="1">
    <citation type="submission" date="2015-09" db="EMBL/GenBank/DDBJ databases">
        <authorList>
            <person name="Wibberg D."/>
        </authorList>
    </citation>
    <scope>NUCLEOTIDE SEQUENCE [LARGE SCALE GENOMIC DNA]</scope>
    <source>
        <strain evidence="3">SD1D</strain>
    </source>
</reference>
<organism evidence="2 3">
    <name type="scientific">Herbinix luporum</name>
    <dbReference type="NCBI Taxonomy" id="1679721"/>
    <lineage>
        <taxon>Bacteria</taxon>
        <taxon>Bacillati</taxon>
        <taxon>Bacillota</taxon>
        <taxon>Clostridia</taxon>
        <taxon>Lachnospirales</taxon>
        <taxon>Lachnospiraceae</taxon>
        <taxon>Herbinix</taxon>
    </lineage>
</organism>
<protein>
    <submittedName>
        <fullName evidence="2">Uncharacterized protein</fullName>
    </submittedName>
</protein>
<evidence type="ECO:0000256" key="1">
    <source>
        <dbReference type="SAM" id="Phobius"/>
    </source>
</evidence>
<evidence type="ECO:0000313" key="2">
    <source>
        <dbReference type="EMBL" id="CUH91908.1"/>
    </source>
</evidence>
<dbReference type="InterPro" id="IPR029063">
    <property type="entry name" value="SAM-dependent_MTases_sf"/>
</dbReference>
<dbReference type="Gene3D" id="3.40.50.150">
    <property type="entry name" value="Vaccinia Virus protein VP39"/>
    <property type="match status" value="1"/>
</dbReference>
<dbReference type="EMBL" id="LN879430">
    <property type="protein sequence ID" value="CUH91908.1"/>
    <property type="molecule type" value="Genomic_DNA"/>
</dbReference>
<dbReference type="Proteomes" id="UP000196053">
    <property type="component" value="Chromosome I"/>
</dbReference>
<accession>A0A0K8J3L2</accession>
<dbReference type="AlphaFoldDB" id="A0A0K8J3L2"/>
<dbReference type="OrthoDB" id="9800801at2"/>
<keyword evidence="1" id="KW-1133">Transmembrane helix</keyword>